<dbReference type="InterPro" id="IPR001117">
    <property type="entry name" value="Cu-oxidase_2nd"/>
</dbReference>
<dbReference type="PANTHER" id="PTHR11709">
    <property type="entry name" value="MULTI-COPPER OXIDASE"/>
    <property type="match status" value="1"/>
</dbReference>
<dbReference type="PROSITE" id="PS00080">
    <property type="entry name" value="MULTICOPPER_OXIDASE2"/>
    <property type="match status" value="1"/>
</dbReference>
<feature type="domain" description="Plastocyanin-like" evidence="6">
    <location>
        <begin position="387"/>
        <end position="490"/>
    </location>
</feature>
<dbReference type="InterPro" id="IPR011706">
    <property type="entry name" value="Cu-oxidase_C"/>
</dbReference>
<dbReference type="Pfam" id="PF07731">
    <property type="entry name" value="Cu-oxidase_2"/>
    <property type="match status" value="1"/>
</dbReference>
<name>A0ABW3L6G1_9BACI</name>
<keyword evidence="9" id="KW-1185">Reference proteome</keyword>
<evidence type="ECO:0000256" key="1">
    <source>
        <dbReference type="ARBA" id="ARBA00022723"/>
    </source>
</evidence>
<evidence type="ECO:0000256" key="4">
    <source>
        <dbReference type="SAM" id="Phobius"/>
    </source>
</evidence>
<feature type="domain" description="Plastocyanin-like" evidence="5">
    <location>
        <begin position="217"/>
        <end position="312"/>
    </location>
</feature>
<dbReference type="CDD" id="cd04202">
    <property type="entry name" value="CuRO_D2_2dMcoN_like"/>
    <property type="match status" value="1"/>
</dbReference>
<organism evidence="8 9">
    <name type="scientific">Thalassobacillus hwangdonensis</name>
    <dbReference type="NCBI Taxonomy" id="546108"/>
    <lineage>
        <taxon>Bacteria</taxon>
        <taxon>Bacillati</taxon>
        <taxon>Bacillota</taxon>
        <taxon>Bacilli</taxon>
        <taxon>Bacillales</taxon>
        <taxon>Bacillaceae</taxon>
        <taxon>Thalassobacillus</taxon>
    </lineage>
</organism>
<comment type="caution">
    <text evidence="8">The sequence shown here is derived from an EMBL/GenBank/DDBJ whole genome shotgun (WGS) entry which is preliminary data.</text>
</comment>
<feature type="domain" description="Plastocyanin-like" evidence="7">
    <location>
        <begin position="66"/>
        <end position="180"/>
    </location>
</feature>
<protein>
    <submittedName>
        <fullName evidence="8">Multicopper oxidase family protein</fullName>
    </submittedName>
</protein>
<evidence type="ECO:0000313" key="8">
    <source>
        <dbReference type="EMBL" id="MFD1020333.1"/>
    </source>
</evidence>
<keyword evidence="1" id="KW-0479">Metal-binding</keyword>
<keyword evidence="2" id="KW-0560">Oxidoreductase</keyword>
<dbReference type="CDD" id="cd13861">
    <property type="entry name" value="CuRO_1_CumA_like"/>
    <property type="match status" value="1"/>
</dbReference>
<dbReference type="Pfam" id="PF07732">
    <property type="entry name" value="Cu-oxidase_3"/>
    <property type="match status" value="1"/>
</dbReference>
<dbReference type="Pfam" id="PF00394">
    <property type="entry name" value="Cu-oxidase"/>
    <property type="match status" value="1"/>
</dbReference>
<dbReference type="InterPro" id="IPR002355">
    <property type="entry name" value="Cu_oxidase_Cu_BS"/>
</dbReference>
<evidence type="ECO:0000256" key="3">
    <source>
        <dbReference type="ARBA" id="ARBA00023008"/>
    </source>
</evidence>
<evidence type="ECO:0000259" key="7">
    <source>
        <dbReference type="Pfam" id="PF07732"/>
    </source>
</evidence>
<dbReference type="Proteomes" id="UP001596990">
    <property type="component" value="Unassembled WGS sequence"/>
</dbReference>
<keyword evidence="4" id="KW-1133">Transmembrane helix</keyword>
<keyword evidence="4" id="KW-0472">Membrane</keyword>
<keyword evidence="4" id="KW-0812">Transmembrane</keyword>
<evidence type="ECO:0000259" key="5">
    <source>
        <dbReference type="Pfam" id="PF00394"/>
    </source>
</evidence>
<evidence type="ECO:0000256" key="2">
    <source>
        <dbReference type="ARBA" id="ARBA00023002"/>
    </source>
</evidence>
<dbReference type="SUPFAM" id="SSF49503">
    <property type="entry name" value="Cupredoxins"/>
    <property type="match status" value="3"/>
</dbReference>
<keyword evidence="3" id="KW-0186">Copper</keyword>
<dbReference type="RefSeq" id="WP_386061753.1">
    <property type="nucleotide sequence ID" value="NZ_JBHTKL010000005.1"/>
</dbReference>
<gene>
    <name evidence="8" type="ORF">ACFQ2J_14185</name>
</gene>
<proteinExistence type="predicted"/>
<dbReference type="Gene3D" id="2.60.40.420">
    <property type="entry name" value="Cupredoxins - blue copper proteins"/>
    <property type="match status" value="2"/>
</dbReference>
<sequence>MNRKVIGSILIIFLLSVLVAMYFLSSSRSDNQTLPNGVKEDGESILNLKAEASGDRPIKEFKLTAKESDWKFDAENRVQAWTYNGTVPGKELRVQEGDYIKVDLKNELDVPVTIHWHGVILPNKMDGVPGLTQDAVQPGETFMYEFVAGDAGTYWYHSHQHSSEQVDKGLYGMFIVEEKEKTYAVDQSFILDEWAVNSEKESMSNMAGMMSGSMQGDGEADTKEMYDTYTVNGKTASEVEALVLEKGEKARVRLVNAGYQQHRLVFPEGTMKVIEVDGEAVKGTANSSNVLEIAPGERMDVEITQKKAEPWVISGVDSPENSPGITIPVSPKKGVDVTELKNATTNQSEAIMEGTSAGSEELIFNEEPEKVDVSYTMDLNMGMNMGEGMVFQINNDTFPDTPPIRVEEGDVVKVDIKNSGRLNHPMHLHGHRFQVASKNGEKYDSPIVKDLLNVKPGETYVIYFKADNKGEWLFHCHDNNHADRGMVTVLDYEGVYSPFGLDGKADNQPN</sequence>
<evidence type="ECO:0000259" key="6">
    <source>
        <dbReference type="Pfam" id="PF07731"/>
    </source>
</evidence>
<reference evidence="9" key="1">
    <citation type="journal article" date="2019" name="Int. J. Syst. Evol. Microbiol.">
        <title>The Global Catalogue of Microorganisms (GCM) 10K type strain sequencing project: providing services to taxonomists for standard genome sequencing and annotation.</title>
        <authorList>
            <consortium name="The Broad Institute Genomics Platform"/>
            <consortium name="The Broad Institute Genome Sequencing Center for Infectious Disease"/>
            <person name="Wu L."/>
            <person name="Ma J."/>
        </authorList>
    </citation>
    <scope>NUCLEOTIDE SEQUENCE [LARGE SCALE GENOMIC DNA]</scope>
    <source>
        <strain evidence="9">CCUG 56607</strain>
    </source>
</reference>
<dbReference type="PROSITE" id="PS00079">
    <property type="entry name" value="MULTICOPPER_OXIDASE1"/>
    <property type="match status" value="1"/>
</dbReference>
<dbReference type="InterPro" id="IPR011707">
    <property type="entry name" value="Cu-oxidase-like_N"/>
</dbReference>
<dbReference type="InterPro" id="IPR008972">
    <property type="entry name" value="Cupredoxin"/>
</dbReference>
<accession>A0ABW3L6G1</accession>
<dbReference type="PANTHER" id="PTHR11709:SF394">
    <property type="entry name" value="FI03373P-RELATED"/>
    <property type="match status" value="1"/>
</dbReference>
<dbReference type="InterPro" id="IPR045087">
    <property type="entry name" value="Cu-oxidase_fam"/>
</dbReference>
<feature type="transmembrane region" description="Helical" evidence="4">
    <location>
        <begin position="5"/>
        <end position="24"/>
    </location>
</feature>
<evidence type="ECO:0000313" key="9">
    <source>
        <dbReference type="Proteomes" id="UP001596990"/>
    </source>
</evidence>
<dbReference type="EMBL" id="JBHTKL010000005">
    <property type="protein sequence ID" value="MFD1020333.1"/>
    <property type="molecule type" value="Genomic_DNA"/>
</dbReference>
<dbReference type="InterPro" id="IPR033138">
    <property type="entry name" value="Cu_oxidase_CS"/>
</dbReference>